<dbReference type="EMBL" id="JALLPJ020000352">
    <property type="protein sequence ID" value="KAL3794526.1"/>
    <property type="molecule type" value="Genomic_DNA"/>
</dbReference>
<keyword evidence="3" id="KW-1185">Reference proteome</keyword>
<name>A0ABD3Q4S7_9STRA</name>
<comment type="caution">
    <text evidence="2">The sequence shown here is derived from an EMBL/GenBank/DDBJ whole genome shotgun (WGS) entry which is preliminary data.</text>
</comment>
<evidence type="ECO:0000256" key="1">
    <source>
        <dbReference type="SAM" id="SignalP"/>
    </source>
</evidence>
<dbReference type="Proteomes" id="UP001530400">
    <property type="component" value="Unassembled WGS sequence"/>
</dbReference>
<protein>
    <submittedName>
        <fullName evidence="2">Uncharacterized protein</fullName>
    </submittedName>
</protein>
<proteinExistence type="predicted"/>
<keyword evidence="1" id="KW-0732">Signal</keyword>
<evidence type="ECO:0000313" key="2">
    <source>
        <dbReference type="EMBL" id="KAL3794526.1"/>
    </source>
</evidence>
<feature type="chain" id="PRO_5044746615" evidence="1">
    <location>
        <begin position="21"/>
        <end position="244"/>
    </location>
</feature>
<dbReference type="AlphaFoldDB" id="A0ABD3Q4S7"/>
<accession>A0ABD3Q4S7</accession>
<organism evidence="2 3">
    <name type="scientific">Cyclotella atomus</name>
    <dbReference type="NCBI Taxonomy" id="382360"/>
    <lineage>
        <taxon>Eukaryota</taxon>
        <taxon>Sar</taxon>
        <taxon>Stramenopiles</taxon>
        <taxon>Ochrophyta</taxon>
        <taxon>Bacillariophyta</taxon>
        <taxon>Coscinodiscophyceae</taxon>
        <taxon>Thalassiosirophycidae</taxon>
        <taxon>Stephanodiscales</taxon>
        <taxon>Stephanodiscaceae</taxon>
        <taxon>Cyclotella</taxon>
    </lineage>
</organism>
<evidence type="ECO:0000313" key="3">
    <source>
        <dbReference type="Proteomes" id="UP001530400"/>
    </source>
</evidence>
<sequence>MKSIIVHLSITLTIFTLTSGATRSEDCSDLSARRCFRTRGCEWGRDRSFAGSGDFDTNEQVGRCHHLSEIRCTRTPGCDYDEVKGCIPSNNSESSTTENTRCPKFPMRKCVRHRGCDWKNNRCVPGSSGGSTADEQAEKCIFLSERHCKKAKGCEWGNDGCVRTNVQVGGNDCYDLKKGECKAQGCFWDKINKACRPEPPRVVENCFGLKKSKCNQAKRCYWDRHNKRCMSVLRDVGQLRWPRG</sequence>
<reference evidence="2 3" key="1">
    <citation type="submission" date="2024-10" db="EMBL/GenBank/DDBJ databases">
        <title>Updated reference genomes for cyclostephanoid diatoms.</title>
        <authorList>
            <person name="Roberts W.R."/>
            <person name="Alverson A.J."/>
        </authorList>
    </citation>
    <scope>NUCLEOTIDE SEQUENCE [LARGE SCALE GENOMIC DNA]</scope>
    <source>
        <strain evidence="2 3">AJA010-31</strain>
    </source>
</reference>
<gene>
    <name evidence="2" type="ORF">ACHAWO_013007</name>
</gene>
<feature type="signal peptide" evidence="1">
    <location>
        <begin position="1"/>
        <end position="20"/>
    </location>
</feature>